<organism evidence="1 2">
    <name type="scientific">Parasedimentitalea denitrificans</name>
    <dbReference type="NCBI Taxonomy" id="2211118"/>
    <lineage>
        <taxon>Bacteria</taxon>
        <taxon>Pseudomonadati</taxon>
        <taxon>Pseudomonadota</taxon>
        <taxon>Alphaproteobacteria</taxon>
        <taxon>Rhodobacterales</taxon>
        <taxon>Paracoccaceae</taxon>
        <taxon>Parasedimentitalea</taxon>
    </lineage>
</organism>
<comment type="caution">
    <text evidence="1">The sequence shown here is derived from an EMBL/GenBank/DDBJ whole genome shotgun (WGS) entry which is preliminary data.</text>
</comment>
<dbReference type="RefSeq" id="WP_167681216.1">
    <property type="nucleotide sequence ID" value="NZ_QHLQ01000001.1"/>
</dbReference>
<reference evidence="1 2" key="1">
    <citation type="submission" date="2018-05" db="EMBL/GenBank/DDBJ databases">
        <authorList>
            <person name="Zhang Y.-J."/>
        </authorList>
    </citation>
    <scope>NUCLEOTIDE SEQUENCE [LARGE SCALE GENOMIC DNA]</scope>
    <source>
        <strain evidence="1 2">CY04</strain>
    </source>
</reference>
<name>A0ABX0W1H1_9RHOB</name>
<evidence type="ECO:0008006" key="3">
    <source>
        <dbReference type="Google" id="ProtNLM"/>
    </source>
</evidence>
<protein>
    <recommendedName>
        <fullName evidence="3">D-galactarate dehydratase</fullName>
    </recommendedName>
</protein>
<evidence type="ECO:0000313" key="1">
    <source>
        <dbReference type="EMBL" id="NIZ59484.1"/>
    </source>
</evidence>
<sequence>MRLFILSLPAVSLLSACNLIPDRFSDDNPVIPPAEEVEAVALDPVEAVPEVTPDVMFSGSATTIAGLGDPTVPGLWMETPLVTTEQMARVRSATGGNVTLTLRPIAGEASAGSRLSIDAMRALGAPLTELVELKVSAAS</sequence>
<dbReference type="PROSITE" id="PS51257">
    <property type="entry name" value="PROKAR_LIPOPROTEIN"/>
    <property type="match status" value="1"/>
</dbReference>
<proteinExistence type="predicted"/>
<accession>A0ABX0W1H1</accession>
<dbReference type="Proteomes" id="UP001429564">
    <property type="component" value="Unassembled WGS sequence"/>
</dbReference>
<dbReference type="EMBL" id="QHLQ01000001">
    <property type="protein sequence ID" value="NIZ59484.1"/>
    <property type="molecule type" value="Genomic_DNA"/>
</dbReference>
<evidence type="ECO:0000313" key="2">
    <source>
        <dbReference type="Proteomes" id="UP001429564"/>
    </source>
</evidence>
<keyword evidence="2" id="KW-1185">Reference proteome</keyword>
<gene>
    <name evidence="1" type="ORF">DL239_00680</name>
</gene>